<dbReference type="Gene3D" id="1.10.357.10">
    <property type="entry name" value="Tetracycline Repressor, domain 2"/>
    <property type="match status" value="1"/>
</dbReference>
<name>A0ABS1ALI2_9GAMM</name>
<keyword evidence="5" id="KW-1185">Reference proteome</keyword>
<feature type="domain" description="HTH tetR-type" evidence="3">
    <location>
        <begin position="17"/>
        <end position="77"/>
    </location>
</feature>
<evidence type="ECO:0000313" key="5">
    <source>
        <dbReference type="Proteomes" id="UP000808699"/>
    </source>
</evidence>
<dbReference type="PROSITE" id="PS50977">
    <property type="entry name" value="HTH_TETR_2"/>
    <property type="match status" value="1"/>
</dbReference>
<accession>A0ABS1ALI2</accession>
<organism evidence="4 5">
    <name type="scientific">Acinetobacter lactucae</name>
    <dbReference type="NCBI Taxonomy" id="1785128"/>
    <lineage>
        <taxon>Bacteria</taxon>
        <taxon>Pseudomonadati</taxon>
        <taxon>Pseudomonadota</taxon>
        <taxon>Gammaproteobacteria</taxon>
        <taxon>Moraxellales</taxon>
        <taxon>Moraxellaceae</taxon>
        <taxon>Acinetobacter</taxon>
        <taxon>Acinetobacter calcoaceticus/baumannii complex</taxon>
    </lineage>
</organism>
<dbReference type="PRINTS" id="PR00455">
    <property type="entry name" value="HTHTETR"/>
</dbReference>
<evidence type="ECO:0000313" key="4">
    <source>
        <dbReference type="EMBL" id="MBJ8438782.1"/>
    </source>
</evidence>
<dbReference type="GeneID" id="60753826"/>
<feature type="DNA-binding region" description="H-T-H motif" evidence="2">
    <location>
        <begin position="40"/>
        <end position="59"/>
    </location>
</feature>
<dbReference type="InterPro" id="IPR001647">
    <property type="entry name" value="HTH_TetR"/>
</dbReference>
<protein>
    <submittedName>
        <fullName evidence="4">TetR/AcrR family transcriptional regulator</fullName>
    </submittedName>
</protein>
<evidence type="ECO:0000256" key="1">
    <source>
        <dbReference type="ARBA" id="ARBA00023125"/>
    </source>
</evidence>
<dbReference type="SUPFAM" id="SSF46689">
    <property type="entry name" value="Homeodomain-like"/>
    <property type="match status" value="1"/>
</dbReference>
<dbReference type="EMBL" id="JADWNO010000011">
    <property type="protein sequence ID" value="MBJ8438782.1"/>
    <property type="molecule type" value="Genomic_DNA"/>
</dbReference>
<dbReference type="Proteomes" id="UP000808699">
    <property type="component" value="Unassembled WGS sequence"/>
</dbReference>
<keyword evidence="1 2" id="KW-0238">DNA-binding</keyword>
<dbReference type="InterPro" id="IPR009057">
    <property type="entry name" value="Homeodomain-like_sf"/>
</dbReference>
<evidence type="ECO:0000256" key="2">
    <source>
        <dbReference type="PROSITE-ProRule" id="PRU00335"/>
    </source>
</evidence>
<dbReference type="RefSeq" id="WP_031948445.1">
    <property type="nucleotide sequence ID" value="NZ_AVOE01000025.1"/>
</dbReference>
<proteinExistence type="predicted"/>
<evidence type="ECO:0000259" key="3">
    <source>
        <dbReference type="PROSITE" id="PS50977"/>
    </source>
</evidence>
<comment type="caution">
    <text evidence="4">The sequence shown here is derived from an EMBL/GenBank/DDBJ whole genome shotgun (WGS) entry which is preliminary data.</text>
</comment>
<gene>
    <name evidence="4" type="ORF">I6M64_15865</name>
</gene>
<reference evidence="4 5" key="1">
    <citation type="submission" date="2020-11" db="EMBL/GenBank/DDBJ databases">
        <title>Enhanced detection system for hospital associated transmission using whole genome sequencing surveillance.</title>
        <authorList>
            <person name="Harrison L.H."/>
            <person name="Van Tyne D."/>
            <person name="Marsh J.W."/>
            <person name="Griffith M.P."/>
            <person name="Snyder D.J."/>
            <person name="Cooper V.S."/>
            <person name="Mustapha M."/>
        </authorList>
    </citation>
    <scope>NUCLEOTIDE SEQUENCE [LARGE SCALE GENOMIC DNA]</scope>
    <source>
        <strain evidence="4 5">ACIN00241</strain>
    </source>
</reference>
<sequence>MNNIRVKRIRAPQQRQIERTNQILDCMEALLKEKEINDINLVEISDLTGIALPSIYYHFPNKNSILVALTERVHENWRQNIRSKISPDIESWQELICQFISIGANHLRENSYVPKLILNNNSPMETREVDSNQCAALAMAIMDSLDNYFEGINKARYTEKMIIAVYILDGIWKNAFFQYGSLPDEIVKESQRALISYLRSYFPEDFEPKKKLEA</sequence>